<dbReference type="Proteomes" id="UP001500752">
    <property type="component" value="Unassembled WGS sequence"/>
</dbReference>
<evidence type="ECO:0000313" key="2">
    <source>
        <dbReference type="EMBL" id="GAA3672359.1"/>
    </source>
</evidence>
<feature type="signal peptide" evidence="1">
    <location>
        <begin position="1"/>
        <end position="29"/>
    </location>
</feature>
<comment type="caution">
    <text evidence="2">The sequence shown here is derived from an EMBL/GenBank/DDBJ whole genome shotgun (WGS) entry which is preliminary data.</text>
</comment>
<accession>A0ABP7BX22</accession>
<evidence type="ECO:0000256" key="1">
    <source>
        <dbReference type="SAM" id="SignalP"/>
    </source>
</evidence>
<name>A0ABP7BX22_9MICC</name>
<gene>
    <name evidence="2" type="ORF">GCM10023081_08390</name>
</gene>
<evidence type="ECO:0000313" key="3">
    <source>
        <dbReference type="Proteomes" id="UP001500752"/>
    </source>
</evidence>
<keyword evidence="3" id="KW-1185">Reference proteome</keyword>
<organism evidence="2 3">
    <name type="scientific">Arthrobacter ginkgonis</name>
    <dbReference type="NCBI Taxonomy" id="1630594"/>
    <lineage>
        <taxon>Bacteria</taxon>
        <taxon>Bacillati</taxon>
        <taxon>Actinomycetota</taxon>
        <taxon>Actinomycetes</taxon>
        <taxon>Micrococcales</taxon>
        <taxon>Micrococcaceae</taxon>
        <taxon>Arthrobacter</taxon>
    </lineage>
</organism>
<feature type="chain" id="PRO_5045707156" evidence="1">
    <location>
        <begin position="30"/>
        <end position="187"/>
    </location>
</feature>
<dbReference type="RefSeq" id="WP_345148704.1">
    <property type="nucleotide sequence ID" value="NZ_BAABEO010000008.1"/>
</dbReference>
<sequence>MKTPHHHRMPWAILLVAVLTLGLCAAAVAPPTSTAPAVPTLGQNVVQTAAAVEARKSSLTTQQRRNLKFAQSITKKYGVTIVHANNRCTTSSRVLGCYTPSRKNPLSISTLGLNQSRTKIRHIALHEVAHREIHRKCGILIPRIVKNRIERVTDAYSVLLGAPNVKGLYYTSKDMTVAKKIRAKICR</sequence>
<reference evidence="3" key="1">
    <citation type="journal article" date="2019" name="Int. J. Syst. Evol. Microbiol.">
        <title>The Global Catalogue of Microorganisms (GCM) 10K type strain sequencing project: providing services to taxonomists for standard genome sequencing and annotation.</title>
        <authorList>
            <consortium name="The Broad Institute Genomics Platform"/>
            <consortium name="The Broad Institute Genome Sequencing Center for Infectious Disease"/>
            <person name="Wu L."/>
            <person name="Ma J."/>
        </authorList>
    </citation>
    <scope>NUCLEOTIDE SEQUENCE [LARGE SCALE GENOMIC DNA]</scope>
    <source>
        <strain evidence="3">JCM 30742</strain>
    </source>
</reference>
<proteinExistence type="predicted"/>
<dbReference type="EMBL" id="BAABEO010000008">
    <property type="protein sequence ID" value="GAA3672359.1"/>
    <property type="molecule type" value="Genomic_DNA"/>
</dbReference>
<keyword evidence="1" id="KW-0732">Signal</keyword>
<protein>
    <submittedName>
        <fullName evidence="2">Uncharacterized protein</fullName>
    </submittedName>
</protein>